<keyword evidence="2 4" id="KW-0732">Signal</keyword>
<dbReference type="RefSeq" id="WP_026991212.1">
    <property type="nucleotide sequence ID" value="NZ_AUGP01000028.1"/>
</dbReference>
<dbReference type="AlphaFoldDB" id="A0A0A2MED6"/>
<dbReference type="SUPFAM" id="SSF111384">
    <property type="entry name" value="OmpH-like"/>
    <property type="match status" value="1"/>
</dbReference>
<dbReference type="eggNOG" id="COG2825">
    <property type="taxonomic scope" value="Bacteria"/>
</dbReference>
<dbReference type="GO" id="GO:0005829">
    <property type="term" value="C:cytosol"/>
    <property type="evidence" value="ECO:0007669"/>
    <property type="project" value="TreeGrafter"/>
</dbReference>
<feature type="chain" id="PRO_5001992224" evidence="4">
    <location>
        <begin position="24"/>
        <end position="169"/>
    </location>
</feature>
<evidence type="ECO:0000256" key="4">
    <source>
        <dbReference type="SAM" id="SignalP"/>
    </source>
</evidence>
<evidence type="ECO:0000256" key="1">
    <source>
        <dbReference type="ARBA" id="ARBA00009091"/>
    </source>
</evidence>
<reference evidence="5 6" key="1">
    <citation type="submission" date="2013-09" db="EMBL/GenBank/DDBJ databases">
        <authorList>
            <person name="Zeng Z."/>
            <person name="Chen C."/>
        </authorList>
    </citation>
    <scope>NUCLEOTIDE SEQUENCE [LARGE SCALE GENOMIC DNA]</scope>
    <source>
        <strain evidence="5 6">WB 4.1-42</strain>
    </source>
</reference>
<dbReference type="STRING" id="1121898.GCA_000422725_03225"/>
<dbReference type="InterPro" id="IPR024930">
    <property type="entry name" value="Skp_dom_sf"/>
</dbReference>
<dbReference type="Gene3D" id="3.30.910.20">
    <property type="entry name" value="Skp domain"/>
    <property type="match status" value="1"/>
</dbReference>
<dbReference type="EMBL" id="JRLY01000028">
    <property type="protein sequence ID" value="KGO91052.1"/>
    <property type="molecule type" value="Genomic_DNA"/>
</dbReference>
<comment type="caution">
    <text evidence="5">The sequence shown here is derived from an EMBL/GenBank/DDBJ whole genome shotgun (WGS) entry which is preliminary data.</text>
</comment>
<organism evidence="5 6">
    <name type="scientific">Flavobacterium subsaxonicum WB 4.1-42 = DSM 21790</name>
    <dbReference type="NCBI Taxonomy" id="1121898"/>
    <lineage>
        <taxon>Bacteria</taxon>
        <taxon>Pseudomonadati</taxon>
        <taxon>Bacteroidota</taxon>
        <taxon>Flavobacteriia</taxon>
        <taxon>Flavobacteriales</taxon>
        <taxon>Flavobacteriaceae</taxon>
        <taxon>Flavobacterium</taxon>
    </lineage>
</organism>
<protein>
    <submittedName>
        <fullName evidence="5">Membrane protein</fullName>
    </submittedName>
</protein>
<dbReference type="GO" id="GO:0051082">
    <property type="term" value="F:unfolded protein binding"/>
    <property type="evidence" value="ECO:0007669"/>
    <property type="project" value="InterPro"/>
</dbReference>
<sequence>MKQLKSLLIAAVLFAGVSQTAQAQAKVAHINVTELMTNMPDMKAANTQLEKITKGYDTDYNTMVDEYRKKAAQYQKEASTQTDAINATRSQEMDDMQKRIQDYQQNATKELQKKQEDIYKPILEKSRAAIQKVAKAKGYQYVLDASTGSGVLFAEGPDLLADVKKELGF</sequence>
<dbReference type="SMART" id="SM00935">
    <property type="entry name" value="OmpH"/>
    <property type="match status" value="1"/>
</dbReference>
<dbReference type="GO" id="GO:0050821">
    <property type="term" value="P:protein stabilization"/>
    <property type="evidence" value="ECO:0007669"/>
    <property type="project" value="TreeGrafter"/>
</dbReference>
<evidence type="ECO:0000256" key="3">
    <source>
        <dbReference type="SAM" id="Coils"/>
    </source>
</evidence>
<keyword evidence="3" id="KW-0175">Coiled coil</keyword>
<keyword evidence="6" id="KW-1185">Reference proteome</keyword>
<comment type="similarity">
    <text evidence="1">Belongs to the Skp family.</text>
</comment>
<proteinExistence type="inferred from homology"/>
<dbReference type="InterPro" id="IPR005632">
    <property type="entry name" value="Chaperone_Skp"/>
</dbReference>
<evidence type="ECO:0000313" key="5">
    <source>
        <dbReference type="EMBL" id="KGO91052.1"/>
    </source>
</evidence>
<feature type="signal peptide" evidence="4">
    <location>
        <begin position="1"/>
        <end position="23"/>
    </location>
</feature>
<evidence type="ECO:0000313" key="6">
    <source>
        <dbReference type="Proteomes" id="UP000030111"/>
    </source>
</evidence>
<dbReference type="PANTHER" id="PTHR35089:SF1">
    <property type="entry name" value="CHAPERONE PROTEIN SKP"/>
    <property type="match status" value="1"/>
</dbReference>
<dbReference type="Proteomes" id="UP000030111">
    <property type="component" value="Unassembled WGS sequence"/>
</dbReference>
<name>A0A0A2MED6_9FLAO</name>
<accession>A0A0A2MED6</accession>
<evidence type="ECO:0000256" key="2">
    <source>
        <dbReference type="ARBA" id="ARBA00022729"/>
    </source>
</evidence>
<gene>
    <name evidence="5" type="ORF">Q766_20145</name>
</gene>
<feature type="coiled-coil region" evidence="3">
    <location>
        <begin position="64"/>
        <end position="113"/>
    </location>
</feature>
<dbReference type="PANTHER" id="PTHR35089">
    <property type="entry name" value="CHAPERONE PROTEIN SKP"/>
    <property type="match status" value="1"/>
</dbReference>
<dbReference type="OrthoDB" id="1524711at2"/>
<dbReference type="Pfam" id="PF03938">
    <property type="entry name" value="OmpH"/>
    <property type="match status" value="1"/>
</dbReference>